<dbReference type="EMBL" id="JARKIF010000015">
    <property type="protein sequence ID" value="KAJ7622056.1"/>
    <property type="molecule type" value="Genomic_DNA"/>
</dbReference>
<gene>
    <name evidence="1" type="ORF">FB45DRAFT_926904</name>
</gene>
<protein>
    <submittedName>
        <fullName evidence="1">Uncharacterized protein</fullName>
    </submittedName>
</protein>
<name>A0AAD7BIL5_9AGAR</name>
<organism evidence="1 2">
    <name type="scientific">Roridomyces roridus</name>
    <dbReference type="NCBI Taxonomy" id="1738132"/>
    <lineage>
        <taxon>Eukaryota</taxon>
        <taxon>Fungi</taxon>
        <taxon>Dikarya</taxon>
        <taxon>Basidiomycota</taxon>
        <taxon>Agaricomycotina</taxon>
        <taxon>Agaricomycetes</taxon>
        <taxon>Agaricomycetidae</taxon>
        <taxon>Agaricales</taxon>
        <taxon>Marasmiineae</taxon>
        <taxon>Mycenaceae</taxon>
        <taxon>Roridomyces</taxon>
    </lineage>
</organism>
<proteinExistence type="predicted"/>
<evidence type="ECO:0000313" key="2">
    <source>
        <dbReference type="Proteomes" id="UP001221142"/>
    </source>
</evidence>
<dbReference type="Proteomes" id="UP001221142">
    <property type="component" value="Unassembled WGS sequence"/>
</dbReference>
<keyword evidence="2" id="KW-1185">Reference proteome</keyword>
<evidence type="ECO:0000313" key="1">
    <source>
        <dbReference type="EMBL" id="KAJ7622056.1"/>
    </source>
</evidence>
<sequence>MYVSARAPQALEGVLTNAQRLARGFPLLKPRRRSNFPRQSTPSAVAPLQVTCNIHVSPTNSGSQGPTGWFMQSMGGNGIFYGVQMSQSDGNALVVSFSYTPGSTSHFPMLASTTLYSQYPYMAAIISADSDSNDLSSASTNYAFFGKSGDVPEGRPSPNTANSYSDATSTYGVGVETALWSYDPATRVLTPSWINDNGQRVPAYLMYDTWDGKFFVAGQSSVESSPVFLNGGLPMTFTCLDVVPIVPPDETR</sequence>
<accession>A0AAD7BIL5</accession>
<dbReference type="AlphaFoldDB" id="A0AAD7BIL5"/>
<comment type="caution">
    <text evidence="1">The sequence shown here is derived from an EMBL/GenBank/DDBJ whole genome shotgun (WGS) entry which is preliminary data.</text>
</comment>
<reference evidence="1" key="1">
    <citation type="submission" date="2023-03" db="EMBL/GenBank/DDBJ databases">
        <title>Massive genome expansion in bonnet fungi (Mycena s.s.) driven by repeated elements and novel gene families across ecological guilds.</title>
        <authorList>
            <consortium name="Lawrence Berkeley National Laboratory"/>
            <person name="Harder C.B."/>
            <person name="Miyauchi S."/>
            <person name="Viragh M."/>
            <person name="Kuo A."/>
            <person name="Thoen E."/>
            <person name="Andreopoulos B."/>
            <person name="Lu D."/>
            <person name="Skrede I."/>
            <person name="Drula E."/>
            <person name="Henrissat B."/>
            <person name="Morin E."/>
            <person name="Kohler A."/>
            <person name="Barry K."/>
            <person name="LaButti K."/>
            <person name="Morin E."/>
            <person name="Salamov A."/>
            <person name="Lipzen A."/>
            <person name="Mereny Z."/>
            <person name="Hegedus B."/>
            <person name="Baldrian P."/>
            <person name="Stursova M."/>
            <person name="Weitz H."/>
            <person name="Taylor A."/>
            <person name="Grigoriev I.V."/>
            <person name="Nagy L.G."/>
            <person name="Martin F."/>
            <person name="Kauserud H."/>
        </authorList>
    </citation>
    <scope>NUCLEOTIDE SEQUENCE</scope>
    <source>
        <strain evidence="1">9284</strain>
    </source>
</reference>